<dbReference type="InterPro" id="IPR007111">
    <property type="entry name" value="NACHT_NTPase"/>
</dbReference>
<dbReference type="Gene3D" id="3.40.50.300">
    <property type="entry name" value="P-loop containing nucleotide triphosphate hydrolases"/>
    <property type="match status" value="1"/>
</dbReference>
<dbReference type="InterPro" id="IPR051043">
    <property type="entry name" value="Sulfatase_Mod_Factor_Kinase"/>
</dbReference>
<protein>
    <submittedName>
        <fullName evidence="5">NACHT domain-containing protein</fullName>
    </submittedName>
</protein>
<feature type="domain" description="Sulfatase-modifying factor enzyme-like" evidence="3">
    <location>
        <begin position="909"/>
        <end position="1162"/>
    </location>
</feature>
<proteinExistence type="predicted"/>
<accession>A0ABX1TPE9</accession>
<dbReference type="Gene3D" id="3.40.50.1580">
    <property type="entry name" value="Nucleoside phosphorylase domain"/>
    <property type="match status" value="1"/>
</dbReference>
<feature type="compositionally biased region" description="Basic and acidic residues" evidence="1">
    <location>
        <begin position="1111"/>
        <end position="1120"/>
    </location>
</feature>
<organism evidence="5 6">
    <name type="scientific">Candidatus Competibacter phosphatis</name>
    <dbReference type="NCBI Taxonomy" id="221280"/>
    <lineage>
        <taxon>Bacteria</taxon>
        <taxon>Pseudomonadati</taxon>
        <taxon>Pseudomonadota</taxon>
        <taxon>Gammaproteobacteria</taxon>
        <taxon>Candidatus Competibacteraceae</taxon>
        <taxon>Candidatus Competibacter</taxon>
    </lineage>
</organism>
<feature type="domain" description="NACHT" evidence="4">
    <location>
        <begin position="477"/>
        <end position="583"/>
    </location>
</feature>
<dbReference type="Pfam" id="PF05729">
    <property type="entry name" value="NACHT"/>
    <property type="match status" value="1"/>
</dbReference>
<dbReference type="SUPFAM" id="SSF52540">
    <property type="entry name" value="P-loop containing nucleoside triphosphate hydrolases"/>
    <property type="match status" value="1"/>
</dbReference>
<dbReference type="EMBL" id="SPMZ01000088">
    <property type="protein sequence ID" value="NMQ21328.1"/>
    <property type="molecule type" value="Genomic_DNA"/>
</dbReference>
<evidence type="ECO:0000256" key="1">
    <source>
        <dbReference type="SAM" id="MobiDB-lite"/>
    </source>
</evidence>
<comment type="caution">
    <text evidence="5">The sequence shown here is derived from an EMBL/GenBank/DDBJ whole genome shotgun (WGS) entry which is preliminary data.</text>
</comment>
<dbReference type="Pfam" id="PF03781">
    <property type="entry name" value="FGE-sulfatase"/>
    <property type="match status" value="1"/>
</dbReference>
<dbReference type="Gene3D" id="3.90.1580.10">
    <property type="entry name" value="paralog of FGE (formylglycine-generating enzyme)"/>
    <property type="match status" value="1"/>
</dbReference>
<evidence type="ECO:0000259" key="2">
    <source>
        <dbReference type="Pfam" id="PF01048"/>
    </source>
</evidence>
<dbReference type="InterPro" id="IPR035994">
    <property type="entry name" value="Nucleoside_phosphorylase_sf"/>
</dbReference>
<dbReference type="PANTHER" id="PTHR23150:SF19">
    <property type="entry name" value="FORMYLGLYCINE-GENERATING ENZYME"/>
    <property type="match status" value="1"/>
</dbReference>
<reference evidence="5 6" key="1">
    <citation type="submission" date="2019-03" db="EMBL/GenBank/DDBJ databases">
        <title>Metabolic reconstructions from genomes of highly enriched 'Candidatus Accumulibacter' and 'Candidatus Competibacter' bioreactor populations.</title>
        <authorList>
            <person name="Annavajhala M.K."/>
            <person name="Welles L."/>
            <person name="Abbas B."/>
            <person name="Sorokin D."/>
            <person name="Park H."/>
            <person name="Van Loosdrecht M."/>
            <person name="Chandran K."/>
        </authorList>
    </citation>
    <scope>NUCLEOTIDE SEQUENCE [LARGE SCALE GENOMIC DNA]</scope>
    <source>
        <strain evidence="5 6">SBR_G</strain>
    </source>
</reference>
<feature type="region of interest" description="Disordered" evidence="1">
    <location>
        <begin position="1107"/>
        <end position="1127"/>
    </location>
</feature>
<dbReference type="InterPro" id="IPR000845">
    <property type="entry name" value="Nucleoside_phosphorylase_d"/>
</dbReference>
<feature type="domain" description="Nucleoside phosphorylase" evidence="2">
    <location>
        <begin position="13"/>
        <end position="245"/>
    </location>
</feature>
<dbReference type="PANTHER" id="PTHR23150">
    <property type="entry name" value="SULFATASE MODIFYING FACTOR 1, 2"/>
    <property type="match status" value="1"/>
</dbReference>
<evidence type="ECO:0000313" key="5">
    <source>
        <dbReference type="EMBL" id="NMQ21328.1"/>
    </source>
</evidence>
<sequence>MMVPPADAPQADVLIVTATKVESKAVIAAFAKLTGQSANSVRVGRRVYRDLGEVNGTRVFLALTEMGAGGLGASQQAVQKGIDALRPGAVFLVGIAFGVDEKKQRIGEILVSRQLQLYDLQRVGKDQMVLRGDKPHASAQLIDHFRHAELEWDESMAPVDFGLLLSGEKLVDNHDYREQLKQFVPEAIGGEMEGAGLYVACQDAKVDWIVIKAICDWADGHKKRNKTARQQLAAGNAAAFVAHALQQAPLKRPESPMEQPPTTANNTDSGAVATQGGVAAGAYGVAVGGNVNGDIHLHNPPAPEPFSPALRDAYLQRVMERCGILSLTGIDPAAAGQRDTDPQLRLNAVYTALLTRSPRPEEGNGLEPRASKKQTEEELLRSALEQLDRQQRLVLQGDPGSGKSTFVNFVALCLAGEALKDGQANLRHLTAPLPDEAGKDGEKWQPWRHRALLPVPVVLRDFAATGLPERGEATAETLWNFIAQELKAACQAECVDWLRHELREHGGLLLLDGLDEVPEAEQRREQVQRAVEAFTQSFGKCRILVTSRTYAYQNQGWRLQGFAEATLAPFSDGQIRRFVARWYELTADLGRLPASEAAGRAELLKRAIFNRPTLHELAQRPLLLTLMASLHAWRSGDLPEKREALYAETVDLLLNRWEQRLVRRDEQGQYHCIQPSLAEYLKTDKDQVRAVLEALAFEVHRCQLDLTGTADIAEKDLAYRLFDLRNNPDANPKRLVEYLRDRAGLLYPRGVGVYTFPHRSFQEYLAACHLTDEEYPDRIVELARAEPNRWREVALLAGAKAARGTAASLWQLVDALCFREPTDPAVEPADAWGAQIAAQALIETANLAKVGLANQRKLARVQRWLVTLMRDERLPATERALAGDNLAALGDPRFDAEHWHLPAEPLFGFVEIPAGPFMMGSDKQWDKQVANDELPQHEVNLPGYYLSRWPVTVAQFAAFVQDSSHAPDPNSLRGIANHPVVRVSWRDAVAYCRWLNEQLRELAPERLTTADPLPESERRFWQGLAEGSLGIGLPSEAEWEKAARGADGRIYPWGNQPDPNRDNYGDTGLNATSAVGCFPGGASPYGCEELSGNVWEWTRSLFGDYPYPPEGTERRRREDPAATGRRVQRGGAFRDDAGIARCACRFDSGPADRGVNVGFRVVVSPLVCSDR</sequence>
<evidence type="ECO:0000259" key="4">
    <source>
        <dbReference type="Pfam" id="PF05729"/>
    </source>
</evidence>
<gene>
    <name evidence="5" type="ORF">E4P82_20265</name>
</gene>
<name>A0ABX1TPE9_9GAMM</name>
<dbReference type="Pfam" id="PF01048">
    <property type="entry name" value="PNP_UDP_1"/>
    <property type="match status" value="1"/>
</dbReference>
<evidence type="ECO:0000313" key="6">
    <source>
        <dbReference type="Proteomes" id="UP000760480"/>
    </source>
</evidence>
<dbReference type="InterPro" id="IPR027417">
    <property type="entry name" value="P-loop_NTPase"/>
</dbReference>
<dbReference type="InterPro" id="IPR042095">
    <property type="entry name" value="SUMF_sf"/>
</dbReference>
<dbReference type="Proteomes" id="UP000760480">
    <property type="component" value="Unassembled WGS sequence"/>
</dbReference>
<evidence type="ECO:0000259" key="3">
    <source>
        <dbReference type="Pfam" id="PF03781"/>
    </source>
</evidence>
<dbReference type="InterPro" id="IPR016187">
    <property type="entry name" value="CTDL_fold"/>
</dbReference>
<dbReference type="RefSeq" id="WP_169250599.1">
    <property type="nucleotide sequence ID" value="NZ_SPMZ01000088.1"/>
</dbReference>
<dbReference type="InterPro" id="IPR005532">
    <property type="entry name" value="SUMF_dom"/>
</dbReference>
<dbReference type="SUPFAM" id="SSF53167">
    <property type="entry name" value="Purine and uridine phosphorylases"/>
    <property type="match status" value="1"/>
</dbReference>
<feature type="region of interest" description="Disordered" evidence="1">
    <location>
        <begin position="355"/>
        <end position="377"/>
    </location>
</feature>
<dbReference type="SUPFAM" id="SSF56436">
    <property type="entry name" value="C-type lectin-like"/>
    <property type="match status" value="1"/>
</dbReference>
<keyword evidence="6" id="KW-1185">Reference proteome</keyword>